<protein>
    <submittedName>
        <fullName evidence="1">Uncharacterized protein</fullName>
    </submittedName>
</protein>
<evidence type="ECO:0000313" key="2">
    <source>
        <dbReference type="Proteomes" id="UP000004933"/>
    </source>
</evidence>
<dbReference type="Proteomes" id="UP000004933">
    <property type="component" value="Unassembled WGS sequence"/>
</dbReference>
<sequence>MHLFCSLIAVFYVRIINNFSHGDTLLLQEHAYNKSGAAYFSLF</sequence>
<name>A0ABC9P2L6_ENTFL</name>
<comment type="caution">
    <text evidence="1">The sequence shown here is derived from an EMBL/GenBank/DDBJ whole genome shotgun (WGS) entry which is preliminary data.</text>
</comment>
<accession>A0ABC9P2L6</accession>
<organism evidence="1 2">
    <name type="scientific">Enterococcus faecalis TX0630</name>
    <dbReference type="NCBI Taxonomy" id="749508"/>
    <lineage>
        <taxon>Bacteria</taxon>
        <taxon>Bacillati</taxon>
        <taxon>Bacillota</taxon>
        <taxon>Bacilli</taxon>
        <taxon>Lactobacillales</taxon>
        <taxon>Enterococcaceae</taxon>
        <taxon>Enterococcus</taxon>
    </lineage>
</organism>
<dbReference type="AlphaFoldDB" id="A0ABC9P2L6"/>
<proteinExistence type="predicted"/>
<reference evidence="1 2" key="1">
    <citation type="submission" date="2010-09" db="EMBL/GenBank/DDBJ databases">
        <authorList>
            <person name="Weinstock G."/>
            <person name="Sodergren E."/>
            <person name="Clifton S."/>
            <person name="Fulton L."/>
            <person name="Fulton B."/>
            <person name="Courtney L."/>
            <person name="Fronick C."/>
            <person name="Harrison M."/>
            <person name="Strong C."/>
            <person name="Farmer C."/>
            <person name="Delahaunty K."/>
            <person name="Markovic C."/>
            <person name="Hall O."/>
            <person name="Minx P."/>
            <person name="Tomlinson C."/>
            <person name="Mitreva M."/>
            <person name="Hou S."/>
            <person name="Chen J."/>
            <person name="Wollam A."/>
            <person name="Pepin K.H."/>
            <person name="Johnson M."/>
            <person name="Bhonagiri V."/>
            <person name="Zhang X."/>
            <person name="Suruliraj S."/>
            <person name="Warren W."/>
            <person name="Chinwalla A."/>
            <person name="Mardis E.R."/>
            <person name="Wilson R.K."/>
        </authorList>
    </citation>
    <scope>NUCLEOTIDE SEQUENCE [LARGE SCALE GENOMIC DNA]</scope>
    <source>
        <strain evidence="1 2">TX0630</strain>
    </source>
</reference>
<dbReference type="EMBL" id="AEBE01000138">
    <property type="protein sequence ID" value="EFU89154.1"/>
    <property type="molecule type" value="Genomic_DNA"/>
</dbReference>
<gene>
    <name evidence="1" type="ORF">HMPREF9511_02877</name>
</gene>
<evidence type="ECO:0000313" key="1">
    <source>
        <dbReference type="EMBL" id="EFU89154.1"/>
    </source>
</evidence>